<evidence type="ECO:0000256" key="1">
    <source>
        <dbReference type="SAM" id="Phobius"/>
    </source>
</evidence>
<gene>
    <name evidence="2" type="ORF">A2Z23_00060</name>
</gene>
<accession>A0A1F5G1E6</accession>
<name>A0A1F5G1E6_9BACT</name>
<dbReference type="AlphaFoldDB" id="A0A1F5G1E6"/>
<dbReference type="EMBL" id="MFAV01000048">
    <property type="protein sequence ID" value="OGD85655.1"/>
    <property type="molecule type" value="Genomic_DNA"/>
</dbReference>
<proteinExistence type="predicted"/>
<keyword evidence="1" id="KW-1133">Transmembrane helix</keyword>
<keyword evidence="1" id="KW-0812">Transmembrane</keyword>
<keyword evidence="1" id="KW-0472">Membrane</keyword>
<evidence type="ECO:0008006" key="4">
    <source>
        <dbReference type="Google" id="ProtNLM"/>
    </source>
</evidence>
<evidence type="ECO:0000313" key="3">
    <source>
        <dbReference type="Proteomes" id="UP000176628"/>
    </source>
</evidence>
<organism evidence="2 3">
    <name type="scientific">Candidatus Curtissbacteria bacterium RBG_16_39_7</name>
    <dbReference type="NCBI Taxonomy" id="1797707"/>
    <lineage>
        <taxon>Bacteria</taxon>
        <taxon>Candidatus Curtissiibacteriota</taxon>
    </lineage>
</organism>
<reference evidence="2 3" key="1">
    <citation type="journal article" date="2016" name="Nat. Commun.">
        <title>Thousands of microbial genomes shed light on interconnected biogeochemical processes in an aquifer system.</title>
        <authorList>
            <person name="Anantharaman K."/>
            <person name="Brown C.T."/>
            <person name="Hug L.A."/>
            <person name="Sharon I."/>
            <person name="Castelle C.J."/>
            <person name="Probst A.J."/>
            <person name="Thomas B.C."/>
            <person name="Singh A."/>
            <person name="Wilkins M.J."/>
            <person name="Karaoz U."/>
            <person name="Brodie E.L."/>
            <person name="Williams K.H."/>
            <person name="Hubbard S.S."/>
            <person name="Banfield J.F."/>
        </authorList>
    </citation>
    <scope>NUCLEOTIDE SEQUENCE [LARGE SCALE GENOMIC DNA]</scope>
</reference>
<feature type="transmembrane region" description="Helical" evidence="1">
    <location>
        <begin position="161"/>
        <end position="183"/>
    </location>
</feature>
<evidence type="ECO:0000313" key="2">
    <source>
        <dbReference type="EMBL" id="OGD85655.1"/>
    </source>
</evidence>
<dbReference type="Proteomes" id="UP000176628">
    <property type="component" value="Unassembled WGS sequence"/>
</dbReference>
<sequence length="204" mass="22241">MKKKVSSLILSLVLTFTFMSLYSLVFAQAPSLTIESPKSGEVMNKDEALVRFKVENFAITDFRRNPQPVAGQGHLHFWIDEANPTAQNAIKHISKEPYLLTKLEPKGHTLIVELVGNDSASLKPPVKKTVQFTTTGTPKKEGVTQVTTLPTPTKTAGNQTAVGIIVVIVVLVIGAVVGGTVFYQRKLANGKKTEAKKTPDQEEE</sequence>
<protein>
    <recommendedName>
        <fullName evidence="4">DUF4399 domain-containing protein</fullName>
    </recommendedName>
</protein>
<comment type="caution">
    <text evidence="2">The sequence shown here is derived from an EMBL/GenBank/DDBJ whole genome shotgun (WGS) entry which is preliminary data.</text>
</comment>